<reference evidence="1 2" key="1">
    <citation type="submission" date="2015-04" db="EMBL/GenBank/DDBJ databases">
        <authorList>
            <person name="Syromyatnikov M.Y."/>
            <person name="Popov V.N."/>
        </authorList>
    </citation>
    <scope>NUCLEOTIDE SEQUENCE [LARGE SCALE GENOMIC DNA]</scope>
</reference>
<protein>
    <submittedName>
        <fullName evidence="1">CLUMA_CG014331, isoform A</fullName>
    </submittedName>
</protein>
<name>A0A1J1IL41_9DIPT</name>
<evidence type="ECO:0000313" key="2">
    <source>
        <dbReference type="Proteomes" id="UP000183832"/>
    </source>
</evidence>
<dbReference type="EMBL" id="CVRI01000055">
    <property type="protein sequence ID" value="CRL00939.1"/>
    <property type="molecule type" value="Genomic_DNA"/>
</dbReference>
<keyword evidence="2" id="KW-1185">Reference proteome</keyword>
<dbReference type="Proteomes" id="UP000183832">
    <property type="component" value="Unassembled WGS sequence"/>
</dbReference>
<dbReference type="AlphaFoldDB" id="A0A1J1IL41"/>
<organism evidence="1 2">
    <name type="scientific">Clunio marinus</name>
    <dbReference type="NCBI Taxonomy" id="568069"/>
    <lineage>
        <taxon>Eukaryota</taxon>
        <taxon>Metazoa</taxon>
        <taxon>Ecdysozoa</taxon>
        <taxon>Arthropoda</taxon>
        <taxon>Hexapoda</taxon>
        <taxon>Insecta</taxon>
        <taxon>Pterygota</taxon>
        <taxon>Neoptera</taxon>
        <taxon>Endopterygota</taxon>
        <taxon>Diptera</taxon>
        <taxon>Nematocera</taxon>
        <taxon>Chironomoidea</taxon>
        <taxon>Chironomidae</taxon>
        <taxon>Clunio</taxon>
    </lineage>
</organism>
<gene>
    <name evidence="1" type="ORF">CLUMA_CG014331</name>
</gene>
<evidence type="ECO:0000313" key="1">
    <source>
        <dbReference type="EMBL" id="CRL00939.1"/>
    </source>
</evidence>
<proteinExistence type="predicted"/>
<sequence>MFHQVHKDQIHIEVCSLLVMLPMCC</sequence>
<accession>A0A1J1IL41</accession>